<accession>A0A3S3RHC3</accession>
<evidence type="ECO:0000256" key="5">
    <source>
        <dbReference type="ARBA" id="ARBA00023235"/>
    </source>
</evidence>
<keyword evidence="5 6" id="KW-0413">Isomerase</keyword>
<reference evidence="9 10" key="1">
    <citation type="submission" date="2018-11" db="EMBL/GenBank/DDBJ databases">
        <title>Photobacterium sp. BEI247 sp. nov., a marine bacterium isolated from Yongle Blue Hole in the South China Sea.</title>
        <authorList>
            <person name="Wang X."/>
        </authorList>
    </citation>
    <scope>NUCLEOTIDE SEQUENCE [LARGE SCALE GENOMIC DNA]</scope>
    <source>
        <strain evidence="10">BEI247</strain>
    </source>
</reference>
<dbReference type="AlphaFoldDB" id="A0A3S3RHC3"/>
<evidence type="ECO:0000256" key="1">
    <source>
        <dbReference type="ARBA" id="ARBA00000971"/>
    </source>
</evidence>
<evidence type="ECO:0000256" key="4">
    <source>
        <dbReference type="ARBA" id="ARBA00023110"/>
    </source>
</evidence>
<feature type="domain" description="PPIase FKBP-type" evidence="8">
    <location>
        <begin position="72"/>
        <end position="157"/>
    </location>
</feature>
<dbReference type="Proteomes" id="UP000287563">
    <property type="component" value="Unassembled WGS sequence"/>
</dbReference>
<evidence type="ECO:0000313" key="9">
    <source>
        <dbReference type="EMBL" id="RWX55418.1"/>
    </source>
</evidence>
<organism evidence="9 10">
    <name type="scientific">Photobacterium chitinilyticum</name>
    <dbReference type="NCBI Taxonomy" id="2485123"/>
    <lineage>
        <taxon>Bacteria</taxon>
        <taxon>Pseudomonadati</taxon>
        <taxon>Pseudomonadota</taxon>
        <taxon>Gammaproteobacteria</taxon>
        <taxon>Vibrionales</taxon>
        <taxon>Vibrionaceae</taxon>
        <taxon>Photobacterium</taxon>
    </lineage>
</organism>
<dbReference type="GO" id="GO:0003755">
    <property type="term" value="F:peptidyl-prolyl cis-trans isomerase activity"/>
    <property type="evidence" value="ECO:0007669"/>
    <property type="project" value="UniProtKB-UniRule"/>
</dbReference>
<dbReference type="EC" id="5.2.1.8" evidence="7"/>
<dbReference type="PANTHER" id="PTHR43811">
    <property type="entry name" value="FKBP-TYPE PEPTIDYL-PROLYL CIS-TRANS ISOMERASE FKPA"/>
    <property type="match status" value="1"/>
</dbReference>
<dbReference type="PROSITE" id="PS50059">
    <property type="entry name" value="FKBP_PPIASE"/>
    <property type="match status" value="1"/>
</dbReference>
<dbReference type="PANTHER" id="PTHR43811:SF57">
    <property type="entry name" value="FKBP-TYPE PEPTIDYL-PROLYL CIS-TRANS ISOMERASE FKPA-RELATED"/>
    <property type="match status" value="1"/>
</dbReference>
<keyword evidence="10" id="KW-1185">Reference proteome</keyword>
<dbReference type="InterPro" id="IPR001179">
    <property type="entry name" value="PPIase_FKBP_dom"/>
</dbReference>
<evidence type="ECO:0000259" key="8">
    <source>
        <dbReference type="PROSITE" id="PS50059"/>
    </source>
</evidence>
<dbReference type="Pfam" id="PF00254">
    <property type="entry name" value="FKBP_C"/>
    <property type="match status" value="1"/>
</dbReference>
<evidence type="ECO:0000313" key="10">
    <source>
        <dbReference type="Proteomes" id="UP000287563"/>
    </source>
</evidence>
<dbReference type="SUPFAM" id="SSF54534">
    <property type="entry name" value="FKBP-like"/>
    <property type="match status" value="1"/>
</dbReference>
<protein>
    <recommendedName>
        <fullName evidence="7">Peptidyl-prolyl cis-trans isomerase</fullName>
        <ecNumber evidence="7">5.2.1.8</ecNumber>
    </recommendedName>
</protein>
<comment type="catalytic activity">
    <reaction evidence="1 6 7">
        <text>[protein]-peptidylproline (omega=180) = [protein]-peptidylproline (omega=0)</text>
        <dbReference type="Rhea" id="RHEA:16237"/>
        <dbReference type="Rhea" id="RHEA-COMP:10747"/>
        <dbReference type="Rhea" id="RHEA-COMP:10748"/>
        <dbReference type="ChEBI" id="CHEBI:83833"/>
        <dbReference type="ChEBI" id="CHEBI:83834"/>
        <dbReference type="EC" id="5.2.1.8"/>
    </reaction>
</comment>
<proteinExistence type="inferred from homology"/>
<dbReference type="InterPro" id="IPR046357">
    <property type="entry name" value="PPIase_dom_sf"/>
</dbReference>
<dbReference type="EMBL" id="RJLM01000004">
    <property type="protein sequence ID" value="RWX55418.1"/>
    <property type="molecule type" value="Genomic_DNA"/>
</dbReference>
<evidence type="ECO:0000256" key="6">
    <source>
        <dbReference type="PROSITE-ProRule" id="PRU00277"/>
    </source>
</evidence>
<dbReference type="Gene3D" id="3.10.50.40">
    <property type="match status" value="1"/>
</dbReference>
<name>A0A3S3RHC3_9GAMM</name>
<evidence type="ECO:0000256" key="7">
    <source>
        <dbReference type="RuleBase" id="RU003915"/>
    </source>
</evidence>
<dbReference type="Pfam" id="PF01346">
    <property type="entry name" value="FKBP_N"/>
    <property type="match status" value="1"/>
</dbReference>
<gene>
    <name evidence="9" type="ORF">EDI28_12740</name>
</gene>
<keyword evidence="4 6" id="KW-0697">Rotamase</keyword>
<dbReference type="InterPro" id="IPR000774">
    <property type="entry name" value="PPIase_FKBP_N"/>
</dbReference>
<evidence type="ECO:0000256" key="2">
    <source>
        <dbReference type="ARBA" id="ARBA00006577"/>
    </source>
</evidence>
<dbReference type="FunFam" id="3.10.50.40:FF:000045">
    <property type="entry name" value="Peptidyl-prolyl cis-trans isomerase"/>
    <property type="match status" value="1"/>
</dbReference>
<evidence type="ECO:0000256" key="3">
    <source>
        <dbReference type="ARBA" id="ARBA00022729"/>
    </source>
</evidence>
<keyword evidence="3" id="KW-0732">Signal</keyword>
<comment type="caution">
    <text evidence="9">The sequence shown here is derived from an EMBL/GenBank/DDBJ whole genome shotgun (WGS) entry which is preliminary data.</text>
</comment>
<comment type="similarity">
    <text evidence="2 7">Belongs to the FKBP-type PPIase family.</text>
</comment>
<dbReference type="GO" id="GO:0006457">
    <property type="term" value="P:protein folding"/>
    <property type="evidence" value="ECO:0007669"/>
    <property type="project" value="InterPro"/>
</dbReference>
<dbReference type="OrthoDB" id="9814548at2"/>
<sequence length="157" mass="17186">MFKIIITIAIIGLVIFFMQRSQSNKQSAAENINVGQEFLAENKQQEGVKTTESGLQYLVLQEGAGTVHPKTSDKVTVHYHGTLLDGTVFDSSVERGESIQFGLGQVIKGWTEGLQLMVEGEKTRLFIPSELAYGNRSVGSIPAGSILIFDVELIKIN</sequence>